<protein>
    <submittedName>
        <fullName evidence="1">Uncharacterized protein</fullName>
    </submittedName>
</protein>
<gene>
    <name evidence="1" type="ORF">L2E82_14386</name>
</gene>
<dbReference type="Proteomes" id="UP001055811">
    <property type="component" value="Linkage Group LG03"/>
</dbReference>
<proteinExistence type="predicted"/>
<reference evidence="2" key="1">
    <citation type="journal article" date="2022" name="Mol. Ecol. Resour.">
        <title>The genomes of chicory, endive, great burdock and yacon provide insights into Asteraceae palaeo-polyploidization history and plant inulin production.</title>
        <authorList>
            <person name="Fan W."/>
            <person name="Wang S."/>
            <person name="Wang H."/>
            <person name="Wang A."/>
            <person name="Jiang F."/>
            <person name="Liu H."/>
            <person name="Zhao H."/>
            <person name="Xu D."/>
            <person name="Zhang Y."/>
        </authorList>
    </citation>
    <scope>NUCLEOTIDE SEQUENCE [LARGE SCALE GENOMIC DNA]</scope>
    <source>
        <strain evidence="2">cv. Punajuju</strain>
    </source>
</reference>
<accession>A0ACB9EZA6</accession>
<dbReference type="EMBL" id="CM042011">
    <property type="protein sequence ID" value="KAI3764379.1"/>
    <property type="molecule type" value="Genomic_DNA"/>
</dbReference>
<name>A0ACB9EZA6_CICIN</name>
<organism evidence="1 2">
    <name type="scientific">Cichorium intybus</name>
    <name type="common">Chicory</name>
    <dbReference type="NCBI Taxonomy" id="13427"/>
    <lineage>
        <taxon>Eukaryota</taxon>
        <taxon>Viridiplantae</taxon>
        <taxon>Streptophyta</taxon>
        <taxon>Embryophyta</taxon>
        <taxon>Tracheophyta</taxon>
        <taxon>Spermatophyta</taxon>
        <taxon>Magnoliopsida</taxon>
        <taxon>eudicotyledons</taxon>
        <taxon>Gunneridae</taxon>
        <taxon>Pentapetalae</taxon>
        <taxon>asterids</taxon>
        <taxon>campanulids</taxon>
        <taxon>Asterales</taxon>
        <taxon>Asteraceae</taxon>
        <taxon>Cichorioideae</taxon>
        <taxon>Cichorieae</taxon>
        <taxon>Cichoriinae</taxon>
        <taxon>Cichorium</taxon>
    </lineage>
</organism>
<reference evidence="1 2" key="2">
    <citation type="journal article" date="2022" name="Mol. Ecol. Resour.">
        <title>The genomes of chicory, endive, great burdock and yacon provide insights into Asteraceae paleo-polyploidization history and plant inulin production.</title>
        <authorList>
            <person name="Fan W."/>
            <person name="Wang S."/>
            <person name="Wang H."/>
            <person name="Wang A."/>
            <person name="Jiang F."/>
            <person name="Liu H."/>
            <person name="Zhao H."/>
            <person name="Xu D."/>
            <person name="Zhang Y."/>
        </authorList>
    </citation>
    <scope>NUCLEOTIDE SEQUENCE [LARGE SCALE GENOMIC DNA]</scope>
    <source>
        <strain evidence="2">cv. Punajuju</strain>
        <tissue evidence="1">Leaves</tissue>
    </source>
</reference>
<keyword evidence="2" id="KW-1185">Reference proteome</keyword>
<comment type="caution">
    <text evidence="1">The sequence shown here is derived from an EMBL/GenBank/DDBJ whole genome shotgun (WGS) entry which is preliminary data.</text>
</comment>
<sequence>MSLKLENVESEYSESSVTIKQYEVKRNNLRSDFEDDVEDLMKAKVEAEEALRDKMLESQSLKQQMGALQEAVEKSNKEILFTKDKHEKEKESTNWRSLMTGKDVMIRTFKLELKMVRGGYSELEQRVLVIESEKVNLQKELILEEQRSISDLAAQVTAVSSSSLYQFSDSRICIEGSIEVKKKKNGSDMVDRSNSEEGGEQLCDSCVGVCHKQNGIATTKPINSRNTRGKLKISKLEEANFAATDNSDDSTLILTEGDTTKTLAMSVLSIVGQDYYGVFPLKGKLLNVREPSPKQ</sequence>
<evidence type="ECO:0000313" key="1">
    <source>
        <dbReference type="EMBL" id="KAI3764379.1"/>
    </source>
</evidence>
<evidence type="ECO:0000313" key="2">
    <source>
        <dbReference type="Proteomes" id="UP001055811"/>
    </source>
</evidence>